<accession>A0ABV3KAM0</accession>
<feature type="domain" description="DUF4232" evidence="3">
    <location>
        <begin position="124"/>
        <end position="255"/>
    </location>
</feature>
<dbReference type="RefSeq" id="WP_363784034.1">
    <property type="nucleotide sequence ID" value="NZ_JBFBLL010000002.1"/>
</dbReference>
<feature type="signal peptide" evidence="2">
    <location>
        <begin position="1"/>
        <end position="34"/>
    </location>
</feature>
<keyword evidence="2" id="KW-0732">Signal</keyword>
<comment type="caution">
    <text evidence="4">The sequence shown here is derived from an EMBL/GenBank/DDBJ whole genome shotgun (WGS) entry which is preliminary data.</text>
</comment>
<evidence type="ECO:0000313" key="4">
    <source>
        <dbReference type="EMBL" id="MEV8157364.1"/>
    </source>
</evidence>
<gene>
    <name evidence="4" type="ORF">AB0O96_04025</name>
</gene>
<evidence type="ECO:0000259" key="3">
    <source>
        <dbReference type="Pfam" id="PF14016"/>
    </source>
</evidence>
<feature type="chain" id="PRO_5045768231" evidence="2">
    <location>
        <begin position="35"/>
        <end position="257"/>
    </location>
</feature>
<evidence type="ECO:0000313" key="5">
    <source>
        <dbReference type="Proteomes" id="UP001553031"/>
    </source>
</evidence>
<evidence type="ECO:0000256" key="2">
    <source>
        <dbReference type="SAM" id="SignalP"/>
    </source>
</evidence>
<keyword evidence="5" id="KW-1185">Reference proteome</keyword>
<sequence length="257" mass="24898">MITTSPTPRGTRSATRPLLAVTALSALLVLSACGSSDDSPSENSSGSAAPSSSTSPSSASPSAADASGSASPTPSSSEQTAQAAEASQSEPEETRRASAPEVGMPTASPFDQQKADAQAGAGTCAAGQLSGSAAPQQGAAGHVIASVTLTNTGSTPCTLSGYPGVSFVNASGAAVGAPASREETGGAGAVVLQPGASATSSLQITQPGVVGQVCNPQDVTGLRVYPPGSYDSLVLSYPGQACGNPKVSQLQVRAFGS</sequence>
<organism evidence="4 5">
    <name type="scientific">Kocuria salsicia</name>
    <dbReference type="NCBI Taxonomy" id="664639"/>
    <lineage>
        <taxon>Bacteria</taxon>
        <taxon>Bacillati</taxon>
        <taxon>Actinomycetota</taxon>
        <taxon>Actinomycetes</taxon>
        <taxon>Micrococcales</taxon>
        <taxon>Micrococcaceae</taxon>
        <taxon>Kocuria</taxon>
    </lineage>
</organism>
<evidence type="ECO:0000256" key="1">
    <source>
        <dbReference type="SAM" id="MobiDB-lite"/>
    </source>
</evidence>
<dbReference type="InterPro" id="IPR025326">
    <property type="entry name" value="DUF4232"/>
</dbReference>
<dbReference type="EMBL" id="JBFBLL010000002">
    <property type="protein sequence ID" value="MEV8157364.1"/>
    <property type="molecule type" value="Genomic_DNA"/>
</dbReference>
<name>A0ABV3KAM0_9MICC</name>
<feature type="region of interest" description="Disordered" evidence="1">
    <location>
        <begin position="33"/>
        <end position="119"/>
    </location>
</feature>
<protein>
    <submittedName>
        <fullName evidence="4">DUF4232 domain-containing protein</fullName>
    </submittedName>
</protein>
<proteinExistence type="predicted"/>
<reference evidence="4 5" key="1">
    <citation type="submission" date="2024-06" db="EMBL/GenBank/DDBJ databases">
        <title>The Natural Products Discovery Center: Release of the First 8490 Sequenced Strains for Exploring Actinobacteria Biosynthetic Diversity.</title>
        <authorList>
            <person name="Kalkreuter E."/>
            <person name="Kautsar S.A."/>
            <person name="Yang D."/>
            <person name="Bader C.D."/>
            <person name="Teijaro C.N."/>
            <person name="Fluegel L."/>
            <person name="Davis C.M."/>
            <person name="Simpson J.R."/>
            <person name="Lauterbach L."/>
            <person name="Steele A.D."/>
            <person name="Gui C."/>
            <person name="Meng S."/>
            <person name="Li G."/>
            <person name="Viehrig K."/>
            <person name="Ye F."/>
            <person name="Su P."/>
            <person name="Kiefer A.F."/>
            <person name="Nichols A."/>
            <person name="Cepeda A.J."/>
            <person name="Yan W."/>
            <person name="Fan B."/>
            <person name="Jiang Y."/>
            <person name="Adhikari A."/>
            <person name="Zheng C.-J."/>
            <person name="Schuster L."/>
            <person name="Cowan T.M."/>
            <person name="Smanski M.J."/>
            <person name="Chevrette M.G."/>
            <person name="De Carvalho L.P.S."/>
            <person name="Shen B."/>
        </authorList>
    </citation>
    <scope>NUCLEOTIDE SEQUENCE [LARGE SCALE GENOMIC DNA]</scope>
    <source>
        <strain evidence="4 5">NPDC079179</strain>
    </source>
</reference>
<feature type="compositionally biased region" description="Low complexity" evidence="1">
    <location>
        <begin position="33"/>
        <end position="89"/>
    </location>
</feature>
<dbReference type="Proteomes" id="UP001553031">
    <property type="component" value="Unassembled WGS sequence"/>
</dbReference>
<dbReference type="Pfam" id="PF14016">
    <property type="entry name" value="DUF4232"/>
    <property type="match status" value="1"/>
</dbReference>